<dbReference type="Proteomes" id="UP000034588">
    <property type="component" value="Unassembled WGS sequence"/>
</dbReference>
<evidence type="ECO:0000313" key="1">
    <source>
        <dbReference type="EMBL" id="KKW12857.1"/>
    </source>
</evidence>
<dbReference type="AlphaFoldDB" id="A0A0G1YD18"/>
<gene>
    <name evidence="1" type="ORF">UY48_C0008G0032</name>
</gene>
<proteinExistence type="predicted"/>
<comment type="caution">
    <text evidence="1">The sequence shown here is derived from an EMBL/GenBank/DDBJ whole genome shotgun (WGS) entry which is preliminary data.</text>
</comment>
<sequence>MCGYSDAQVNGLSLDFYLGAHGAYFRIDLKDETLYYGDTVEGGQGRDEERRNRKEMTTILNDNLTREQLVEVILQFVDHGTEG</sequence>
<name>A0A0G1YD18_9BACT</name>
<reference evidence="1 2" key="1">
    <citation type="journal article" date="2015" name="Nature">
        <title>rRNA introns, odd ribosomes, and small enigmatic genomes across a large radiation of phyla.</title>
        <authorList>
            <person name="Brown C.T."/>
            <person name="Hug L.A."/>
            <person name="Thomas B.C."/>
            <person name="Sharon I."/>
            <person name="Castelle C.J."/>
            <person name="Singh A."/>
            <person name="Wilkins M.J."/>
            <person name="Williams K.H."/>
            <person name="Banfield J.F."/>
        </authorList>
    </citation>
    <scope>NUCLEOTIDE SEQUENCE [LARGE SCALE GENOMIC DNA]</scope>
</reference>
<evidence type="ECO:0000313" key="2">
    <source>
        <dbReference type="Proteomes" id="UP000034588"/>
    </source>
</evidence>
<protein>
    <submittedName>
        <fullName evidence="1">Uncharacterized protein</fullName>
    </submittedName>
</protein>
<organism evidence="1 2">
    <name type="scientific">Candidatus Gottesmanbacteria bacterium GW2011_GWB1_49_7</name>
    <dbReference type="NCBI Taxonomy" id="1618448"/>
    <lineage>
        <taxon>Bacteria</taxon>
        <taxon>Candidatus Gottesmaniibacteriota</taxon>
    </lineage>
</organism>
<accession>A0A0G1YD18</accession>
<dbReference type="EMBL" id="LCQD01000008">
    <property type="protein sequence ID" value="KKW12857.1"/>
    <property type="molecule type" value="Genomic_DNA"/>
</dbReference>